<dbReference type="InterPro" id="IPR005467">
    <property type="entry name" value="His_kinase_dom"/>
</dbReference>
<dbReference type="CDD" id="cd00082">
    <property type="entry name" value="HisKA"/>
    <property type="match status" value="1"/>
</dbReference>
<dbReference type="RefSeq" id="WP_080133589.1">
    <property type="nucleotide sequence ID" value="NZ_LWIG01000001.1"/>
</dbReference>
<dbReference type="InterPro" id="IPR036097">
    <property type="entry name" value="HisK_dim/P_sf"/>
</dbReference>
<keyword evidence="4" id="KW-0808">Transferase</keyword>
<dbReference type="Pfam" id="PF11849">
    <property type="entry name" value="DUF3369"/>
    <property type="match status" value="1"/>
</dbReference>
<evidence type="ECO:0000313" key="11">
    <source>
        <dbReference type="EMBL" id="TWB81315.1"/>
    </source>
</evidence>
<name>A0A560KDA6_9BRAD</name>
<dbReference type="Gene3D" id="3.40.50.2300">
    <property type="match status" value="1"/>
</dbReference>
<dbReference type="InterPro" id="IPR004358">
    <property type="entry name" value="Sig_transdc_His_kin-like_C"/>
</dbReference>
<keyword evidence="5 11" id="KW-0418">Kinase</keyword>
<feature type="coiled-coil region" evidence="7">
    <location>
        <begin position="311"/>
        <end position="338"/>
    </location>
</feature>
<feature type="region of interest" description="Disordered" evidence="8">
    <location>
        <begin position="557"/>
        <end position="581"/>
    </location>
</feature>
<dbReference type="AlphaFoldDB" id="A0A560KDA6"/>
<evidence type="ECO:0000256" key="2">
    <source>
        <dbReference type="ARBA" id="ARBA00012438"/>
    </source>
</evidence>
<evidence type="ECO:0000256" key="8">
    <source>
        <dbReference type="SAM" id="MobiDB-lite"/>
    </source>
</evidence>
<evidence type="ECO:0000256" key="6">
    <source>
        <dbReference type="PROSITE-ProRule" id="PRU00169"/>
    </source>
</evidence>
<comment type="caution">
    <text evidence="11">The sequence shown here is derived from an EMBL/GenBank/DDBJ whole genome shotgun (WGS) entry which is preliminary data.</text>
</comment>
<dbReference type="InterPro" id="IPR036890">
    <property type="entry name" value="HATPase_C_sf"/>
</dbReference>
<feature type="domain" description="Response regulatory" evidence="10">
    <location>
        <begin position="27"/>
        <end position="151"/>
    </location>
</feature>
<dbReference type="OrthoDB" id="7326651at2"/>
<evidence type="ECO:0000256" key="7">
    <source>
        <dbReference type="SAM" id="Coils"/>
    </source>
</evidence>
<dbReference type="EC" id="2.7.13.3" evidence="2"/>
<dbReference type="Gene3D" id="3.30.565.10">
    <property type="entry name" value="Histidine kinase-like ATPase, C-terminal domain"/>
    <property type="match status" value="1"/>
</dbReference>
<dbReference type="SUPFAM" id="SSF55781">
    <property type="entry name" value="GAF domain-like"/>
    <property type="match status" value="1"/>
</dbReference>
<feature type="modified residue" description="4-aspartylphosphate" evidence="6">
    <location>
        <position position="82"/>
    </location>
</feature>
<organism evidence="11 12">
    <name type="scientific">Bradyrhizobium sacchari</name>
    <dbReference type="NCBI Taxonomy" id="1399419"/>
    <lineage>
        <taxon>Bacteria</taxon>
        <taxon>Pseudomonadati</taxon>
        <taxon>Pseudomonadota</taxon>
        <taxon>Alphaproteobacteria</taxon>
        <taxon>Hyphomicrobiales</taxon>
        <taxon>Nitrobacteraceae</taxon>
        <taxon>Bradyrhizobium</taxon>
    </lineage>
</organism>
<dbReference type="SUPFAM" id="SSF55874">
    <property type="entry name" value="ATPase domain of HSP90 chaperone/DNA topoisomerase II/histidine kinase"/>
    <property type="match status" value="1"/>
</dbReference>
<evidence type="ECO:0000313" key="12">
    <source>
        <dbReference type="Proteomes" id="UP000315914"/>
    </source>
</evidence>
<dbReference type="CDD" id="cd00075">
    <property type="entry name" value="HATPase"/>
    <property type="match status" value="1"/>
</dbReference>
<dbReference type="PANTHER" id="PTHR42878:SF15">
    <property type="entry name" value="BACTERIOPHYTOCHROME"/>
    <property type="match status" value="1"/>
</dbReference>
<comment type="catalytic activity">
    <reaction evidence="1">
        <text>ATP + protein L-histidine = ADP + protein N-phospho-L-histidine.</text>
        <dbReference type="EC" id="2.7.13.3"/>
    </reaction>
</comment>
<evidence type="ECO:0000256" key="3">
    <source>
        <dbReference type="ARBA" id="ARBA00022553"/>
    </source>
</evidence>
<dbReference type="InterPro" id="IPR003594">
    <property type="entry name" value="HATPase_dom"/>
</dbReference>
<dbReference type="GO" id="GO:0000156">
    <property type="term" value="F:phosphorelay response regulator activity"/>
    <property type="evidence" value="ECO:0007669"/>
    <property type="project" value="TreeGrafter"/>
</dbReference>
<proteinExistence type="predicted"/>
<dbReference type="PROSITE" id="PS50109">
    <property type="entry name" value="HIS_KIN"/>
    <property type="match status" value="1"/>
</dbReference>
<dbReference type="STRING" id="1399419.A5906_20425"/>
<protein>
    <recommendedName>
        <fullName evidence="2">histidine kinase</fullName>
        <ecNumber evidence="2">2.7.13.3</ecNumber>
    </recommendedName>
</protein>
<keyword evidence="7" id="KW-0175">Coiled coil</keyword>
<dbReference type="PANTHER" id="PTHR42878">
    <property type="entry name" value="TWO-COMPONENT HISTIDINE KINASE"/>
    <property type="match status" value="1"/>
</dbReference>
<dbReference type="GO" id="GO:0000155">
    <property type="term" value="F:phosphorelay sensor kinase activity"/>
    <property type="evidence" value="ECO:0007669"/>
    <property type="project" value="InterPro"/>
</dbReference>
<dbReference type="SMART" id="SM00448">
    <property type="entry name" value="REC"/>
    <property type="match status" value="1"/>
</dbReference>
<dbReference type="PRINTS" id="PR00344">
    <property type="entry name" value="BCTRLSENSOR"/>
</dbReference>
<dbReference type="InterPro" id="IPR003661">
    <property type="entry name" value="HisK_dim/P_dom"/>
</dbReference>
<keyword evidence="12" id="KW-1185">Reference proteome</keyword>
<dbReference type="InterPro" id="IPR021800">
    <property type="entry name" value="DUF3369"/>
</dbReference>
<dbReference type="InterPro" id="IPR001789">
    <property type="entry name" value="Sig_transdc_resp-reg_receiver"/>
</dbReference>
<dbReference type="InterPro" id="IPR050351">
    <property type="entry name" value="BphY/WalK/GraS-like"/>
</dbReference>
<dbReference type="GO" id="GO:0007234">
    <property type="term" value="P:osmosensory signaling via phosphorelay pathway"/>
    <property type="evidence" value="ECO:0007669"/>
    <property type="project" value="TreeGrafter"/>
</dbReference>
<dbReference type="FunFam" id="3.30.565.10:FF:000006">
    <property type="entry name" value="Sensor histidine kinase WalK"/>
    <property type="match status" value="1"/>
</dbReference>
<evidence type="ECO:0000259" key="9">
    <source>
        <dbReference type="PROSITE" id="PS50109"/>
    </source>
</evidence>
<dbReference type="GO" id="GO:0030295">
    <property type="term" value="F:protein kinase activator activity"/>
    <property type="evidence" value="ECO:0007669"/>
    <property type="project" value="TreeGrafter"/>
</dbReference>
<dbReference type="FunFam" id="3.40.50.2300:FF:000280">
    <property type="entry name" value="Response regulator receiver domain-containing protein"/>
    <property type="match status" value="1"/>
</dbReference>
<dbReference type="Proteomes" id="UP000315914">
    <property type="component" value="Unassembled WGS sequence"/>
</dbReference>
<accession>A0A560KDA6</accession>
<dbReference type="InterPro" id="IPR011006">
    <property type="entry name" value="CheY-like_superfamily"/>
</dbReference>
<evidence type="ECO:0000256" key="5">
    <source>
        <dbReference type="ARBA" id="ARBA00022777"/>
    </source>
</evidence>
<dbReference type="Pfam" id="PF00512">
    <property type="entry name" value="HisKA"/>
    <property type="match status" value="1"/>
</dbReference>
<reference evidence="11 12" key="1">
    <citation type="submission" date="2019-06" db="EMBL/GenBank/DDBJ databases">
        <title>Genomic Encyclopedia of Type Strains, Phase IV (KMG-V): Genome sequencing to study the core and pangenomes of soil and plant-associated prokaryotes.</title>
        <authorList>
            <person name="Whitman W."/>
        </authorList>
    </citation>
    <scope>NUCLEOTIDE SEQUENCE [LARGE SCALE GENOMIC DNA]</scope>
    <source>
        <strain evidence="11 12">BR 10556</strain>
    </source>
</reference>
<gene>
    <name evidence="11" type="ORF">FBZ95_102536</name>
</gene>
<feature type="domain" description="Histidine kinase" evidence="9">
    <location>
        <begin position="359"/>
        <end position="579"/>
    </location>
</feature>
<dbReference type="SMART" id="SM00387">
    <property type="entry name" value="HATPase_c"/>
    <property type="match status" value="1"/>
</dbReference>
<dbReference type="Gene3D" id="1.10.287.130">
    <property type="match status" value="1"/>
</dbReference>
<dbReference type="EMBL" id="VITW01000002">
    <property type="protein sequence ID" value="TWB81315.1"/>
    <property type="molecule type" value="Genomic_DNA"/>
</dbReference>
<dbReference type="PROSITE" id="PS50110">
    <property type="entry name" value="RESPONSE_REGULATORY"/>
    <property type="match status" value="1"/>
</dbReference>
<dbReference type="SUPFAM" id="SSF47384">
    <property type="entry name" value="Homodimeric domain of signal transducing histidine kinase"/>
    <property type="match status" value="1"/>
</dbReference>
<dbReference type="Pfam" id="PF02518">
    <property type="entry name" value="HATPase_c"/>
    <property type="match status" value="1"/>
</dbReference>
<evidence type="ECO:0000256" key="4">
    <source>
        <dbReference type="ARBA" id="ARBA00022679"/>
    </source>
</evidence>
<evidence type="ECO:0000256" key="1">
    <source>
        <dbReference type="ARBA" id="ARBA00000085"/>
    </source>
</evidence>
<dbReference type="SMART" id="SM00388">
    <property type="entry name" value="HisKA"/>
    <property type="match status" value="1"/>
</dbReference>
<keyword evidence="3 6" id="KW-0597">Phosphoprotein</keyword>
<sequence>MAEQDDVLHLIDDTGTASEDQNARKWKIAVIDDDPAVHDGTRFALSDYSLNGQSLEILSAYSAAEGRKLMAAHSDIAAVLLDVIMETDVAGLELVEFIRNEIKNETVRIILRTGQPGQAPERRVIVQYDINDYKAKTELTADKLFTSLTAALRSYQQLERMVQTRRGLEIIIDAASTLYDFKSMQRLAEGVLTQLASLLNADCAGILVLRDNGGIDPELSVLAGSGCYSRFIGTTSSKALDPDLRAMVEAAFQGRKNEFADHRSVIYLRTGSGREVVVLLQAERELSETDRSLVEIFSSRLSIAFDNVILYQQLQDANTQLEDRVAQRTRALMQANRRLSAQWLRLQRANGFKNEILGTVAHDLKNPLGVILGRTEMLKELISTGASESGVVAQVDHIRDATKRLTTMVDHLISDAMADAFDITIRREPVDVAALVKEVAEANQPLAVNKQQAISVTAPPNIVTMCDTDRIREAIDNLISNAIKYSPIGGKIGVAVIHEGSETIVRVSDEGAGLSPEDLGRLFGRFQRLSAKPTAGESSTGLGLSIVKRIIDMHGGEVTADSDGPGKGSTFTITLPATEMP</sequence>
<dbReference type="SUPFAM" id="SSF52172">
    <property type="entry name" value="CheY-like"/>
    <property type="match status" value="1"/>
</dbReference>
<evidence type="ECO:0000259" key="10">
    <source>
        <dbReference type="PROSITE" id="PS50110"/>
    </source>
</evidence>